<dbReference type="GO" id="GO:0005886">
    <property type="term" value="C:plasma membrane"/>
    <property type="evidence" value="ECO:0007669"/>
    <property type="project" value="UniProtKB-SubCell"/>
</dbReference>
<evidence type="ECO:0000256" key="8">
    <source>
        <dbReference type="SAM" id="Phobius"/>
    </source>
</evidence>
<protein>
    <recommendedName>
        <fullName evidence="11">Glycosyltransferase RgtA/B/C/D-like domain-containing protein</fullName>
    </recommendedName>
</protein>
<evidence type="ECO:0000313" key="10">
    <source>
        <dbReference type="Proteomes" id="UP001139648"/>
    </source>
</evidence>
<dbReference type="RefSeq" id="WP_253741904.1">
    <property type="nucleotide sequence ID" value="NZ_BAABKA010000036.1"/>
</dbReference>
<feature type="transmembrane region" description="Helical" evidence="8">
    <location>
        <begin position="423"/>
        <end position="441"/>
    </location>
</feature>
<evidence type="ECO:0008006" key="11">
    <source>
        <dbReference type="Google" id="ProtNLM"/>
    </source>
</evidence>
<evidence type="ECO:0000256" key="4">
    <source>
        <dbReference type="ARBA" id="ARBA00022679"/>
    </source>
</evidence>
<keyword evidence="5 8" id="KW-0812">Transmembrane</keyword>
<proteinExistence type="predicted"/>
<evidence type="ECO:0000256" key="1">
    <source>
        <dbReference type="ARBA" id="ARBA00004651"/>
    </source>
</evidence>
<evidence type="ECO:0000256" key="5">
    <source>
        <dbReference type="ARBA" id="ARBA00022692"/>
    </source>
</evidence>
<dbReference type="PANTHER" id="PTHR33908:SF11">
    <property type="entry name" value="MEMBRANE PROTEIN"/>
    <property type="match status" value="1"/>
</dbReference>
<feature type="transmembrane region" description="Helical" evidence="8">
    <location>
        <begin position="357"/>
        <end position="375"/>
    </location>
</feature>
<keyword evidence="4" id="KW-0808">Transferase</keyword>
<dbReference type="EMBL" id="JAMZEB010000002">
    <property type="protein sequence ID" value="MCP2355215.1"/>
    <property type="molecule type" value="Genomic_DNA"/>
</dbReference>
<dbReference type="AlphaFoldDB" id="A0A9X2GCH3"/>
<feature type="transmembrane region" description="Helical" evidence="8">
    <location>
        <begin position="317"/>
        <end position="336"/>
    </location>
</feature>
<keyword evidence="7 8" id="KW-0472">Membrane</keyword>
<sequence>MPSQEHPPGLNPVGKDDGVAVVFPAHSRPQCVEDEVESLLATLAEAGLEHRIVIVGQPGGVPGALDVLASRYPDRVLTVPHEGEPDAARAERAGVLAALERTDMRRLVLVGPGDRINAADLPVLLRVQREERADAVVGTPERARSRTRRATVLTWAAWDRLLPRGQARGGACSYRLLDRWLLEEWGHGGPARPTSLASARGDVRIVELPLSRRGRPPAPRAVSRSRAGLGLGARRPAWRAPRDPVLALVTAASAVLSVLACLYHLDLGSVLAYNDSGSHLLIARRVIDSPTPGLAQLGGVWPPLPHLLALPVVWHDALFYSGLAGSLVSMVSYVVTVRYAYLIAAGTAGAERARRRTAGVTAAGLLALNPNVLYLQSTPMTELLLFACIAAAVHHLARWCRSGRHTQLAIASAATLLATLTRYEGWVLAVAMTAVVGYVSFRRWRDLARLEAHLIFFGAAAFAGIAGWVAWSWLIFDDWLYWHSGEYANPALWVSPDDPNIGAPVVAWSTYAHAMAHALGLLTPLAGAAGALVYAWRRRLRAEAVAPYTLLIFVPFFVLALYLGQRPLHVPEVHGSFYNVRFALVMVLGAAVFAGYLVSLAPLRARWARAALACGMVATVVAVPGTATLAEPMSWHAGRDERAVARAVAWWRQHYDGTPVLMENHGNEIVAFESRIPLGRIVYEGSFRLWERALRDPAGKGIGWIYARTAPGREDRTWRTLRDRPSLTHDFTLVYRDAVQHIYRRRV</sequence>
<evidence type="ECO:0000256" key="3">
    <source>
        <dbReference type="ARBA" id="ARBA00022676"/>
    </source>
</evidence>
<feature type="transmembrane region" description="Helical" evidence="8">
    <location>
        <begin position="245"/>
        <end position="265"/>
    </location>
</feature>
<comment type="subcellular location">
    <subcellularLocation>
        <location evidence="1">Cell membrane</location>
        <topology evidence="1">Multi-pass membrane protein</topology>
    </subcellularLocation>
</comment>
<dbReference type="SUPFAM" id="SSF53448">
    <property type="entry name" value="Nucleotide-diphospho-sugar transferases"/>
    <property type="match status" value="1"/>
</dbReference>
<reference evidence="9" key="1">
    <citation type="submission" date="2022-06" db="EMBL/GenBank/DDBJ databases">
        <title>Sequencing the genomes of 1000 actinobacteria strains.</title>
        <authorList>
            <person name="Klenk H.-P."/>
        </authorList>
    </citation>
    <scope>NUCLEOTIDE SEQUENCE</scope>
    <source>
        <strain evidence="9">DSM 46694</strain>
    </source>
</reference>
<accession>A0A9X2GCH3</accession>
<dbReference type="Proteomes" id="UP001139648">
    <property type="component" value="Unassembled WGS sequence"/>
</dbReference>
<evidence type="ECO:0000313" key="9">
    <source>
        <dbReference type="EMBL" id="MCP2355215.1"/>
    </source>
</evidence>
<dbReference type="InterPro" id="IPR029044">
    <property type="entry name" value="Nucleotide-diphossugar_trans"/>
</dbReference>
<feature type="transmembrane region" description="Helical" evidence="8">
    <location>
        <begin position="577"/>
        <end position="598"/>
    </location>
</feature>
<feature type="transmembrane region" description="Helical" evidence="8">
    <location>
        <begin position="514"/>
        <end position="536"/>
    </location>
</feature>
<feature type="transmembrane region" description="Helical" evidence="8">
    <location>
        <begin position="453"/>
        <end position="476"/>
    </location>
</feature>
<keyword evidence="2" id="KW-1003">Cell membrane</keyword>
<feature type="transmembrane region" description="Helical" evidence="8">
    <location>
        <begin position="610"/>
        <end position="630"/>
    </location>
</feature>
<keyword evidence="10" id="KW-1185">Reference proteome</keyword>
<dbReference type="GO" id="GO:0016763">
    <property type="term" value="F:pentosyltransferase activity"/>
    <property type="evidence" value="ECO:0007669"/>
    <property type="project" value="TreeGrafter"/>
</dbReference>
<keyword evidence="6 8" id="KW-1133">Transmembrane helix</keyword>
<feature type="transmembrane region" description="Helical" evidence="8">
    <location>
        <begin position="548"/>
        <end position="565"/>
    </location>
</feature>
<organism evidence="9 10">
    <name type="scientific">Nonomuraea thailandensis</name>
    <dbReference type="NCBI Taxonomy" id="1188745"/>
    <lineage>
        <taxon>Bacteria</taxon>
        <taxon>Bacillati</taxon>
        <taxon>Actinomycetota</taxon>
        <taxon>Actinomycetes</taxon>
        <taxon>Streptosporangiales</taxon>
        <taxon>Streptosporangiaceae</taxon>
        <taxon>Nonomuraea</taxon>
    </lineage>
</organism>
<evidence type="ECO:0000256" key="7">
    <source>
        <dbReference type="ARBA" id="ARBA00023136"/>
    </source>
</evidence>
<dbReference type="PANTHER" id="PTHR33908">
    <property type="entry name" value="MANNOSYLTRANSFERASE YKCB-RELATED"/>
    <property type="match status" value="1"/>
</dbReference>
<keyword evidence="3" id="KW-0328">Glycosyltransferase</keyword>
<dbReference type="GO" id="GO:0009103">
    <property type="term" value="P:lipopolysaccharide biosynthetic process"/>
    <property type="evidence" value="ECO:0007669"/>
    <property type="project" value="UniProtKB-ARBA"/>
</dbReference>
<gene>
    <name evidence="9" type="ORF">HD597_002235</name>
</gene>
<comment type="caution">
    <text evidence="9">The sequence shown here is derived from an EMBL/GenBank/DDBJ whole genome shotgun (WGS) entry which is preliminary data.</text>
</comment>
<evidence type="ECO:0000256" key="2">
    <source>
        <dbReference type="ARBA" id="ARBA00022475"/>
    </source>
</evidence>
<name>A0A9X2GCH3_9ACTN</name>
<dbReference type="InterPro" id="IPR050297">
    <property type="entry name" value="LipidA_mod_glycosyltrf_83"/>
</dbReference>
<evidence type="ECO:0000256" key="6">
    <source>
        <dbReference type="ARBA" id="ARBA00022989"/>
    </source>
</evidence>